<feature type="signal peptide" evidence="1">
    <location>
        <begin position="1"/>
        <end position="27"/>
    </location>
</feature>
<name>A0AA35LC39_9SAUR</name>
<dbReference type="Proteomes" id="UP001178461">
    <property type="component" value="Chromosome 14"/>
</dbReference>
<evidence type="ECO:0000313" key="3">
    <source>
        <dbReference type="Proteomes" id="UP001178461"/>
    </source>
</evidence>
<evidence type="ECO:0000313" key="2">
    <source>
        <dbReference type="EMBL" id="CAI5793186.1"/>
    </source>
</evidence>
<reference evidence="2" key="1">
    <citation type="submission" date="2022-12" db="EMBL/GenBank/DDBJ databases">
        <authorList>
            <person name="Alioto T."/>
            <person name="Alioto T."/>
            <person name="Gomez Garrido J."/>
        </authorList>
    </citation>
    <scope>NUCLEOTIDE SEQUENCE</scope>
</reference>
<feature type="chain" id="PRO_5041278981" evidence="1">
    <location>
        <begin position="28"/>
        <end position="111"/>
    </location>
</feature>
<keyword evidence="1" id="KW-0732">Signal</keyword>
<gene>
    <name evidence="2" type="ORF">PODLI_1B027156</name>
</gene>
<evidence type="ECO:0000256" key="1">
    <source>
        <dbReference type="SAM" id="SignalP"/>
    </source>
</evidence>
<sequence length="111" mass="12866">MRRPSRQETSLPIWLLEGVMVFPSTTGDEVGECQRAFLEVGPRLPNASLRWTSSKNWGGERSLNPVISRHFFKQTHRRKRTYTKQEEKAQHHSHESFCSQTAALWGSDLVR</sequence>
<proteinExistence type="predicted"/>
<protein>
    <submittedName>
        <fullName evidence="2">Uncharacterized protein</fullName>
    </submittedName>
</protein>
<accession>A0AA35LC39</accession>
<keyword evidence="3" id="KW-1185">Reference proteome</keyword>
<dbReference type="AlphaFoldDB" id="A0AA35LC39"/>
<organism evidence="2 3">
    <name type="scientific">Podarcis lilfordi</name>
    <name type="common">Lilford's wall lizard</name>
    <dbReference type="NCBI Taxonomy" id="74358"/>
    <lineage>
        <taxon>Eukaryota</taxon>
        <taxon>Metazoa</taxon>
        <taxon>Chordata</taxon>
        <taxon>Craniata</taxon>
        <taxon>Vertebrata</taxon>
        <taxon>Euteleostomi</taxon>
        <taxon>Lepidosauria</taxon>
        <taxon>Squamata</taxon>
        <taxon>Bifurcata</taxon>
        <taxon>Unidentata</taxon>
        <taxon>Episquamata</taxon>
        <taxon>Laterata</taxon>
        <taxon>Lacertibaenia</taxon>
        <taxon>Lacertidae</taxon>
        <taxon>Podarcis</taxon>
    </lineage>
</organism>
<dbReference type="EMBL" id="OX395139">
    <property type="protein sequence ID" value="CAI5793186.1"/>
    <property type="molecule type" value="Genomic_DNA"/>
</dbReference>